<accession>A0A0B2A8D8</accession>
<feature type="compositionally biased region" description="Pro residues" evidence="1">
    <location>
        <begin position="91"/>
        <end position="100"/>
    </location>
</feature>
<comment type="caution">
    <text evidence="2">The sequence shown here is derived from an EMBL/GenBank/DDBJ whole genome shotgun (WGS) entry which is preliminary data.</text>
</comment>
<evidence type="ECO:0000256" key="1">
    <source>
        <dbReference type="SAM" id="MobiDB-lite"/>
    </source>
</evidence>
<protein>
    <submittedName>
        <fullName evidence="2">Uncharacterized protein</fullName>
    </submittedName>
</protein>
<evidence type="ECO:0000313" key="2">
    <source>
        <dbReference type="EMBL" id="KHK97767.1"/>
    </source>
</evidence>
<organism evidence="2 3">
    <name type="scientific">Microbacterium mangrovi</name>
    <dbReference type="NCBI Taxonomy" id="1348253"/>
    <lineage>
        <taxon>Bacteria</taxon>
        <taxon>Bacillati</taxon>
        <taxon>Actinomycetota</taxon>
        <taxon>Actinomycetes</taxon>
        <taxon>Micrococcales</taxon>
        <taxon>Microbacteriaceae</taxon>
        <taxon>Microbacterium</taxon>
    </lineage>
</organism>
<keyword evidence="3" id="KW-1185">Reference proteome</keyword>
<feature type="region of interest" description="Disordered" evidence="1">
    <location>
        <begin position="51"/>
        <end position="100"/>
    </location>
</feature>
<name>A0A0B2A8D8_9MICO</name>
<dbReference type="EMBL" id="JTDK01000008">
    <property type="protein sequence ID" value="KHK97767.1"/>
    <property type="molecule type" value="Genomic_DNA"/>
</dbReference>
<dbReference type="Proteomes" id="UP000031030">
    <property type="component" value="Unassembled WGS sequence"/>
</dbReference>
<gene>
    <name evidence="2" type="ORF">LK09_09680</name>
</gene>
<dbReference type="STRING" id="1348253.LK09_09680"/>
<evidence type="ECO:0000313" key="3">
    <source>
        <dbReference type="Proteomes" id="UP000031030"/>
    </source>
</evidence>
<dbReference type="AlphaFoldDB" id="A0A0B2A8D8"/>
<proteinExistence type="predicted"/>
<sequence length="100" mass="10939">MQEAIMTVMNAPREDADERVEEAFIELICTVDALVEAEFEDIVCARRMACPPIEGRTPPGPSAGLGSDARRARSRPRSVARQVRAAATERSPPPRSCIEC</sequence>
<reference evidence="2 3" key="1">
    <citation type="submission" date="2014-11" db="EMBL/GenBank/DDBJ databases">
        <title>Genome sequence of Microbacterium mangrovi MUSC 115(T).</title>
        <authorList>
            <person name="Lee L.-H."/>
        </authorList>
    </citation>
    <scope>NUCLEOTIDE SEQUENCE [LARGE SCALE GENOMIC DNA]</scope>
    <source>
        <strain evidence="2 3">MUSC 115</strain>
    </source>
</reference>